<reference evidence="4" key="1">
    <citation type="submission" date="2016-11" db="EMBL/GenBank/DDBJ databases">
        <authorList>
            <person name="Varghese N."/>
            <person name="Submissions S."/>
        </authorList>
    </citation>
    <scope>NUCLEOTIDE SEQUENCE [LARGE SCALE GENOMIC DNA]</scope>
    <source>
        <strain evidence="4">DSM 26349</strain>
    </source>
</reference>
<dbReference type="PANTHER" id="PTHR12558:SF13">
    <property type="entry name" value="CELL DIVISION CYCLE PROTEIN 27 HOMOLOG"/>
    <property type="match status" value="1"/>
</dbReference>
<evidence type="ECO:0000256" key="1">
    <source>
        <dbReference type="PROSITE-ProRule" id="PRU00339"/>
    </source>
</evidence>
<dbReference type="InterPro" id="IPR011990">
    <property type="entry name" value="TPR-like_helical_dom_sf"/>
</dbReference>
<evidence type="ECO:0000313" key="4">
    <source>
        <dbReference type="Proteomes" id="UP000184172"/>
    </source>
</evidence>
<accession>A0A1M6AYG8</accession>
<dbReference type="Pfam" id="PF13174">
    <property type="entry name" value="TPR_6"/>
    <property type="match status" value="1"/>
</dbReference>
<dbReference type="Proteomes" id="UP000184172">
    <property type="component" value="Unassembled WGS sequence"/>
</dbReference>
<evidence type="ECO:0000256" key="2">
    <source>
        <dbReference type="SAM" id="SignalP"/>
    </source>
</evidence>
<keyword evidence="4" id="KW-1185">Reference proteome</keyword>
<protein>
    <submittedName>
        <fullName evidence="3">Tetratricopeptide repeat-containing protein</fullName>
    </submittedName>
</protein>
<feature type="repeat" description="TPR" evidence="1">
    <location>
        <begin position="313"/>
        <end position="346"/>
    </location>
</feature>
<dbReference type="EMBL" id="FQYV01000002">
    <property type="protein sequence ID" value="SHI41544.1"/>
    <property type="molecule type" value="Genomic_DNA"/>
</dbReference>
<dbReference type="InterPro" id="IPR019734">
    <property type="entry name" value="TPR_rpt"/>
</dbReference>
<keyword evidence="2" id="KW-0732">Signal</keyword>
<feature type="repeat" description="TPR" evidence="1">
    <location>
        <begin position="609"/>
        <end position="642"/>
    </location>
</feature>
<dbReference type="RefSeq" id="WP_073214247.1">
    <property type="nucleotide sequence ID" value="NZ_FNNS01000004.1"/>
</dbReference>
<sequence>MIKNFVVFSLFLFLSISSYSQQTAVYTNDLVDFNQALELYNNKQYLAAQTLFDKIKNSTDDQTIQSDCEYYIANAAVRLNQRNADQLMETFVAKNPTSLKRNSAYLDVANYYFDNRKYPQAQKWYEKVDTSNLSRSEQEQFEFNNGYVYFQAKQFDTAKNYFNSVSTSQKYGSQAKYYLGFIAYEGDDYEEANQMFEEVKGESRYSEDLSYYQADMNFKLGKFDKAIEMGKQQYDKSSPQEKSQLSKIIGESYFNLGQYAEAVPYLKEYKGTRGKWNNTDYYQLGYAYYKQGDFEKAIGEFNKIIDGKNDVAQNAYYHLAESYLELNKKQEALNAFKNASEMDFSLEIQEDAYYNYAKLSYEIGNSYKSTPQVLIDFMEAYPKNPNNTELKGLLIDSYITSKNYKEALNLLENNKNFQDKEAYQKVAFFHGVALYNEGNYNEAIVILDKSLKEPKDSKFTARAIYWKAESNYELSDFESALSGYKQFQQMPEAKSSPEFQNLNYNLGYAQFKLKKYAEAISNFKAFAGASASDKVRKKDAFMRLGDSYFVTSQYWPAMENYNEAIKMDGANDYAEFQKAISYGFVDRTEKKLEELIAFVKKHQNSVYRDDALYELGNTYVAQNKTAEGISAYDQLVRDIPNSSFVPKALMKKALIYDNTGRSNEALAVFKRVAKDFPSTPEALQAVASAKIIYIDEGKVSEYATWVKTLNYVEVEDSELDNATYLAAEKPYLENNQSQAQTRFEGYLKQFPEGKNAMKAHFYLGQIFFSNEKSDKAIPHFKFVVERERNEFTEQALARISELYLGKKEYQNALSYLSRLENEADFPQNIIFAQTNMMKASYELKKYSEAVGYAEKVLQNPKIDNAIKSDAQVIIARAAMETNNEAKARSAYAEVQKTATGKLAAEALYYDAYFKNKEGKFAESNASVQKLAKDYSGYKIYGAKGLVIMAKNFYALKDAYQATYILDSVIKNFTDFPEVVEEAKAELASIKAAEAKTNSSVETGN</sequence>
<feature type="chain" id="PRO_5009915928" evidence="2">
    <location>
        <begin position="21"/>
        <end position="1004"/>
    </location>
</feature>
<evidence type="ECO:0000313" key="3">
    <source>
        <dbReference type="EMBL" id="SHI41544.1"/>
    </source>
</evidence>
<dbReference type="Pfam" id="PF13432">
    <property type="entry name" value="TPR_16"/>
    <property type="match status" value="1"/>
</dbReference>
<feature type="signal peptide" evidence="2">
    <location>
        <begin position="1"/>
        <end position="20"/>
    </location>
</feature>
<dbReference type="PROSITE" id="PS50005">
    <property type="entry name" value="TPR"/>
    <property type="match status" value="4"/>
</dbReference>
<dbReference type="SUPFAM" id="SSF81901">
    <property type="entry name" value="HCP-like"/>
    <property type="match status" value="2"/>
</dbReference>
<name>A0A1M6AYG8_9FLAO</name>
<dbReference type="STRING" id="797419.SAMN05216556_10462"/>
<feature type="repeat" description="TPR" evidence="1">
    <location>
        <begin position="538"/>
        <end position="571"/>
    </location>
</feature>
<dbReference type="SUPFAM" id="SSF48452">
    <property type="entry name" value="TPR-like"/>
    <property type="match status" value="2"/>
</dbReference>
<dbReference type="Gene3D" id="1.25.40.10">
    <property type="entry name" value="Tetratricopeptide repeat domain"/>
    <property type="match status" value="7"/>
</dbReference>
<dbReference type="SMART" id="SM00028">
    <property type="entry name" value="TPR"/>
    <property type="match status" value="14"/>
</dbReference>
<organism evidence="3 4">
    <name type="scientific">Aequorivita viscosa</name>
    <dbReference type="NCBI Taxonomy" id="797419"/>
    <lineage>
        <taxon>Bacteria</taxon>
        <taxon>Pseudomonadati</taxon>
        <taxon>Bacteroidota</taxon>
        <taxon>Flavobacteriia</taxon>
        <taxon>Flavobacteriales</taxon>
        <taxon>Flavobacteriaceae</taxon>
        <taxon>Aequorivita</taxon>
    </lineage>
</organism>
<feature type="repeat" description="TPR" evidence="1">
    <location>
        <begin position="278"/>
        <end position="311"/>
    </location>
</feature>
<proteinExistence type="predicted"/>
<gene>
    <name evidence="3" type="ORF">SAMN04487908_10259</name>
</gene>
<dbReference type="AlphaFoldDB" id="A0A1M6AYG8"/>
<keyword evidence="1" id="KW-0802">TPR repeat</keyword>
<dbReference type="Pfam" id="PF12895">
    <property type="entry name" value="ANAPC3"/>
    <property type="match status" value="2"/>
</dbReference>
<dbReference type="OrthoDB" id="9814448at2"/>
<dbReference type="PANTHER" id="PTHR12558">
    <property type="entry name" value="CELL DIVISION CYCLE 16,23,27"/>
    <property type="match status" value="1"/>
</dbReference>